<protein>
    <submittedName>
        <fullName evidence="3">Nebulin</fullName>
    </submittedName>
</protein>
<evidence type="ECO:0000256" key="2">
    <source>
        <dbReference type="ARBA" id="ARBA00023203"/>
    </source>
</evidence>
<feature type="non-terminal residue" evidence="3">
    <location>
        <position position="1"/>
    </location>
</feature>
<feature type="non-terminal residue" evidence="3">
    <location>
        <position position="71"/>
    </location>
</feature>
<dbReference type="AlphaFoldDB" id="G9L176"/>
<dbReference type="HOGENOM" id="CLU_000024_0_0_1"/>
<name>G9L176_MUSPF</name>
<dbReference type="InterPro" id="IPR000900">
    <property type="entry name" value="Nebulin_repeat"/>
</dbReference>
<accession>G9L176</accession>
<dbReference type="Pfam" id="PF00880">
    <property type="entry name" value="Nebulin"/>
    <property type="match status" value="1"/>
</dbReference>
<organism evidence="3">
    <name type="scientific">Mustela putorius furo</name>
    <name type="common">European domestic ferret</name>
    <name type="synonym">Mustela furo</name>
    <dbReference type="NCBI Taxonomy" id="9669"/>
    <lineage>
        <taxon>Eukaryota</taxon>
        <taxon>Metazoa</taxon>
        <taxon>Chordata</taxon>
        <taxon>Craniata</taxon>
        <taxon>Vertebrata</taxon>
        <taxon>Euteleostomi</taxon>
        <taxon>Mammalia</taxon>
        <taxon>Eutheria</taxon>
        <taxon>Laurasiatheria</taxon>
        <taxon>Carnivora</taxon>
        <taxon>Caniformia</taxon>
        <taxon>Musteloidea</taxon>
        <taxon>Mustelidae</taxon>
        <taxon>Mustelinae</taxon>
        <taxon>Mustela</taxon>
    </lineage>
</organism>
<dbReference type="InterPro" id="IPR055297">
    <property type="entry name" value="NEBU/NEBL"/>
</dbReference>
<evidence type="ECO:0000313" key="3">
    <source>
        <dbReference type="EMBL" id="AES10905.1"/>
    </source>
</evidence>
<keyword evidence="1" id="KW-0677">Repeat</keyword>
<dbReference type="PANTHER" id="PTHR11039">
    <property type="entry name" value="NEBULIN"/>
    <property type="match status" value="1"/>
</dbReference>
<evidence type="ECO:0000256" key="1">
    <source>
        <dbReference type="ARBA" id="ARBA00022737"/>
    </source>
</evidence>
<proteinExistence type="evidence at transcript level"/>
<dbReference type="PROSITE" id="PS51216">
    <property type="entry name" value="NEBULIN"/>
    <property type="match status" value="1"/>
</dbReference>
<keyword evidence="2" id="KW-0009">Actin-binding</keyword>
<dbReference type="GO" id="GO:0051015">
    <property type="term" value="F:actin filament binding"/>
    <property type="evidence" value="ECO:0007669"/>
    <property type="project" value="InterPro"/>
</dbReference>
<sequence length="71" mass="8281">QVKKTQEAVSELIYKSDLFKMRGHMISMPYTPQVIHCRYVGDITSDIKYKEDLQILRGLGCLLYDTPDMVR</sequence>
<dbReference type="GO" id="GO:0030018">
    <property type="term" value="C:Z disc"/>
    <property type="evidence" value="ECO:0007669"/>
    <property type="project" value="InterPro"/>
</dbReference>
<dbReference type="PANTHER" id="PTHR11039:SF37">
    <property type="entry name" value="NEBULIN"/>
    <property type="match status" value="1"/>
</dbReference>
<dbReference type="EMBL" id="JP022307">
    <property type="protein sequence ID" value="AES10905.1"/>
    <property type="molecule type" value="mRNA"/>
</dbReference>
<reference evidence="3" key="1">
    <citation type="journal article" date="2013" name="J. Virol.">
        <title>Sequencing, annotation, and characterization of the influenza ferret infectome.</title>
        <authorList>
            <person name="Leon A.J."/>
            <person name="Banner D."/>
            <person name="Xu L."/>
            <person name="Ran L."/>
            <person name="Peng Z."/>
            <person name="Yi K."/>
            <person name="Chen C."/>
            <person name="Xu F."/>
            <person name="Huang J."/>
            <person name="Zhao Z."/>
            <person name="Lin Z."/>
            <person name="Huang S.H."/>
            <person name="Fang Y."/>
            <person name="Kelvin A.A."/>
            <person name="Ross T.M."/>
            <person name="Farooqui A."/>
            <person name="Kelvin D.J."/>
        </authorList>
    </citation>
    <scope>NUCLEOTIDE SEQUENCE</scope>
    <source>
        <tissue evidence="3">Lungs</tissue>
    </source>
</reference>
<dbReference type="GO" id="GO:0071691">
    <property type="term" value="P:cardiac muscle thin filament assembly"/>
    <property type="evidence" value="ECO:0007669"/>
    <property type="project" value="TreeGrafter"/>
</dbReference>